<dbReference type="PROSITE" id="PS50113">
    <property type="entry name" value="PAC"/>
    <property type="match status" value="1"/>
</dbReference>
<dbReference type="SUPFAM" id="SSF55785">
    <property type="entry name" value="PYP-like sensor domain (PAS domain)"/>
    <property type="match status" value="4"/>
</dbReference>
<organism evidence="10 11">
    <name type="scientific">Phenylobacterium haematophilum</name>
    <dbReference type="NCBI Taxonomy" id="98513"/>
    <lineage>
        <taxon>Bacteria</taxon>
        <taxon>Pseudomonadati</taxon>
        <taxon>Pseudomonadota</taxon>
        <taxon>Alphaproteobacteria</taxon>
        <taxon>Caulobacterales</taxon>
        <taxon>Caulobacteraceae</taxon>
        <taxon>Phenylobacterium</taxon>
    </lineage>
</organism>
<dbReference type="InterPro" id="IPR036097">
    <property type="entry name" value="HisK_dim/P_sf"/>
</dbReference>
<evidence type="ECO:0000256" key="2">
    <source>
        <dbReference type="ARBA" id="ARBA00012438"/>
    </source>
</evidence>
<protein>
    <recommendedName>
        <fullName evidence="2">histidine kinase</fullName>
        <ecNumber evidence="2">2.7.13.3</ecNumber>
    </recommendedName>
</protein>
<dbReference type="Gene3D" id="1.10.287.130">
    <property type="match status" value="1"/>
</dbReference>
<feature type="domain" description="Histidine kinase" evidence="6">
    <location>
        <begin position="528"/>
        <end position="747"/>
    </location>
</feature>
<dbReference type="Gene3D" id="3.30.450.20">
    <property type="entry name" value="PAS domain"/>
    <property type="match status" value="4"/>
</dbReference>
<dbReference type="SMART" id="SM00091">
    <property type="entry name" value="PAS"/>
    <property type="match status" value="4"/>
</dbReference>
<dbReference type="InterPro" id="IPR003594">
    <property type="entry name" value="HATPase_dom"/>
</dbReference>
<feature type="domain" description="PAS" evidence="8">
    <location>
        <begin position="155"/>
        <end position="202"/>
    </location>
</feature>
<evidence type="ECO:0000259" key="6">
    <source>
        <dbReference type="PROSITE" id="PS50109"/>
    </source>
</evidence>
<evidence type="ECO:0000256" key="5">
    <source>
        <dbReference type="PROSITE-ProRule" id="PRU00169"/>
    </source>
</evidence>
<dbReference type="InterPro" id="IPR036890">
    <property type="entry name" value="HATPase_C_sf"/>
</dbReference>
<dbReference type="SMART" id="SM00388">
    <property type="entry name" value="HisKA"/>
    <property type="match status" value="1"/>
</dbReference>
<comment type="catalytic activity">
    <reaction evidence="1">
        <text>ATP + protein L-histidine = ADP + protein N-phospho-L-histidine.</text>
        <dbReference type="EC" id="2.7.13.3"/>
    </reaction>
</comment>
<dbReference type="CDD" id="cd16922">
    <property type="entry name" value="HATPase_EvgS-ArcB-TorS-like"/>
    <property type="match status" value="1"/>
</dbReference>
<dbReference type="SUPFAM" id="SSF55874">
    <property type="entry name" value="ATPase domain of HSP90 chaperone/DNA topoisomerase II/histidine kinase"/>
    <property type="match status" value="1"/>
</dbReference>
<dbReference type="InterPro" id="IPR000700">
    <property type="entry name" value="PAS-assoc_C"/>
</dbReference>
<accession>A0A839ZZP6</accession>
<evidence type="ECO:0000259" key="8">
    <source>
        <dbReference type="PROSITE" id="PS50112"/>
    </source>
</evidence>
<comment type="caution">
    <text evidence="10">The sequence shown here is derived from an EMBL/GenBank/DDBJ whole genome shotgun (WGS) entry which is preliminary data.</text>
</comment>
<dbReference type="EC" id="2.7.13.3" evidence="2"/>
<dbReference type="SMART" id="SM00387">
    <property type="entry name" value="HATPase_c"/>
    <property type="match status" value="1"/>
</dbReference>
<evidence type="ECO:0000256" key="1">
    <source>
        <dbReference type="ARBA" id="ARBA00000085"/>
    </source>
</evidence>
<dbReference type="Proteomes" id="UP000530564">
    <property type="component" value="Unassembled WGS sequence"/>
</dbReference>
<dbReference type="AlphaFoldDB" id="A0A839ZZP6"/>
<dbReference type="SUPFAM" id="SSF52172">
    <property type="entry name" value="CheY-like"/>
    <property type="match status" value="1"/>
</dbReference>
<dbReference type="SMART" id="SM00086">
    <property type="entry name" value="PAC"/>
    <property type="match status" value="4"/>
</dbReference>
<dbReference type="InterPro" id="IPR004358">
    <property type="entry name" value="Sig_transdc_His_kin-like_C"/>
</dbReference>
<dbReference type="GO" id="GO:0000155">
    <property type="term" value="F:phosphorelay sensor kinase activity"/>
    <property type="evidence" value="ECO:0007669"/>
    <property type="project" value="InterPro"/>
</dbReference>
<feature type="domain" description="PAS" evidence="8">
    <location>
        <begin position="10"/>
        <end position="80"/>
    </location>
</feature>
<dbReference type="InterPro" id="IPR035965">
    <property type="entry name" value="PAS-like_dom_sf"/>
</dbReference>
<name>A0A839ZZP6_9CAUL</name>
<dbReference type="InterPro" id="IPR000014">
    <property type="entry name" value="PAS"/>
</dbReference>
<dbReference type="RefSeq" id="WP_183771307.1">
    <property type="nucleotide sequence ID" value="NZ_JACIDK010000002.1"/>
</dbReference>
<dbReference type="Gene3D" id="3.40.50.2300">
    <property type="match status" value="1"/>
</dbReference>
<dbReference type="NCBIfam" id="TIGR00229">
    <property type="entry name" value="sensory_box"/>
    <property type="match status" value="3"/>
</dbReference>
<dbReference type="Pfam" id="PF08448">
    <property type="entry name" value="PAS_4"/>
    <property type="match status" value="1"/>
</dbReference>
<evidence type="ECO:0000256" key="3">
    <source>
        <dbReference type="ARBA" id="ARBA00022553"/>
    </source>
</evidence>
<dbReference type="PROSITE" id="PS50109">
    <property type="entry name" value="HIS_KIN"/>
    <property type="match status" value="1"/>
</dbReference>
<keyword evidence="3 5" id="KW-0597">Phosphoprotein</keyword>
<feature type="domain" description="PAC" evidence="9">
    <location>
        <begin position="328"/>
        <end position="380"/>
    </location>
</feature>
<dbReference type="PROSITE" id="PS50112">
    <property type="entry name" value="PAS"/>
    <property type="match status" value="3"/>
</dbReference>
<gene>
    <name evidence="10" type="ORF">GGQ61_001580</name>
</gene>
<feature type="domain" description="Response regulatory" evidence="7">
    <location>
        <begin position="766"/>
        <end position="883"/>
    </location>
</feature>
<dbReference type="Pfam" id="PF13426">
    <property type="entry name" value="PAS_9"/>
    <property type="match status" value="1"/>
</dbReference>
<dbReference type="CDD" id="cd00082">
    <property type="entry name" value="HisKA"/>
    <property type="match status" value="1"/>
</dbReference>
<dbReference type="InterPro" id="IPR013655">
    <property type="entry name" value="PAS_fold_3"/>
</dbReference>
<dbReference type="Pfam" id="PF00072">
    <property type="entry name" value="Response_reg"/>
    <property type="match status" value="1"/>
</dbReference>
<dbReference type="FunFam" id="3.30.565.10:FF:000010">
    <property type="entry name" value="Sensor histidine kinase RcsC"/>
    <property type="match status" value="1"/>
</dbReference>
<dbReference type="PANTHER" id="PTHR45339">
    <property type="entry name" value="HYBRID SIGNAL TRANSDUCTION HISTIDINE KINASE J"/>
    <property type="match status" value="1"/>
</dbReference>
<dbReference type="Pfam" id="PF00512">
    <property type="entry name" value="HisKA"/>
    <property type="match status" value="1"/>
</dbReference>
<dbReference type="InterPro" id="IPR001789">
    <property type="entry name" value="Sig_transdc_resp-reg_receiver"/>
</dbReference>
<dbReference type="InterPro" id="IPR003661">
    <property type="entry name" value="HisK_dim/P_dom"/>
</dbReference>
<proteinExistence type="predicted"/>
<dbReference type="SMART" id="SM00448">
    <property type="entry name" value="REC"/>
    <property type="match status" value="1"/>
</dbReference>
<dbReference type="InterPro" id="IPR013656">
    <property type="entry name" value="PAS_4"/>
</dbReference>
<evidence type="ECO:0000259" key="9">
    <source>
        <dbReference type="PROSITE" id="PS50113"/>
    </source>
</evidence>
<keyword evidence="4" id="KW-0902">Two-component regulatory system</keyword>
<dbReference type="PANTHER" id="PTHR45339:SF1">
    <property type="entry name" value="HYBRID SIGNAL TRANSDUCTION HISTIDINE KINASE J"/>
    <property type="match status" value="1"/>
</dbReference>
<evidence type="ECO:0000259" key="7">
    <source>
        <dbReference type="PROSITE" id="PS50110"/>
    </source>
</evidence>
<dbReference type="SUPFAM" id="SSF47384">
    <property type="entry name" value="Homodimeric domain of signal transducing histidine kinase"/>
    <property type="match status" value="1"/>
</dbReference>
<dbReference type="CDD" id="cd17546">
    <property type="entry name" value="REC_hyHK_CKI1_RcsC-like"/>
    <property type="match status" value="1"/>
</dbReference>
<evidence type="ECO:0000256" key="4">
    <source>
        <dbReference type="ARBA" id="ARBA00023012"/>
    </source>
</evidence>
<dbReference type="Pfam" id="PF08447">
    <property type="entry name" value="PAS_3"/>
    <property type="match status" value="2"/>
</dbReference>
<dbReference type="Gene3D" id="2.10.70.100">
    <property type="match status" value="1"/>
</dbReference>
<feature type="domain" description="PAS" evidence="8">
    <location>
        <begin position="381"/>
        <end position="453"/>
    </location>
</feature>
<dbReference type="Pfam" id="PF02518">
    <property type="entry name" value="HATPase_c"/>
    <property type="match status" value="1"/>
</dbReference>
<dbReference type="EMBL" id="JACIDK010000002">
    <property type="protein sequence ID" value="MBB3890863.1"/>
    <property type="molecule type" value="Genomic_DNA"/>
</dbReference>
<keyword evidence="11" id="KW-1185">Reference proteome</keyword>
<dbReference type="PROSITE" id="PS50110">
    <property type="entry name" value="RESPONSE_REGULATORY"/>
    <property type="match status" value="1"/>
</dbReference>
<evidence type="ECO:0000313" key="11">
    <source>
        <dbReference type="Proteomes" id="UP000530564"/>
    </source>
</evidence>
<dbReference type="CDD" id="cd00130">
    <property type="entry name" value="PAS"/>
    <property type="match status" value="4"/>
</dbReference>
<feature type="modified residue" description="4-aspartylphosphate" evidence="5">
    <location>
        <position position="815"/>
    </location>
</feature>
<dbReference type="PRINTS" id="PR00344">
    <property type="entry name" value="BCTRLSENSOR"/>
</dbReference>
<evidence type="ECO:0000313" key="10">
    <source>
        <dbReference type="EMBL" id="MBB3890863.1"/>
    </source>
</evidence>
<dbReference type="InterPro" id="IPR005467">
    <property type="entry name" value="His_kinase_dom"/>
</dbReference>
<dbReference type="InterPro" id="IPR011006">
    <property type="entry name" value="CheY-like_superfamily"/>
</dbReference>
<dbReference type="InterPro" id="IPR001610">
    <property type="entry name" value="PAC"/>
</dbReference>
<reference evidence="10 11" key="1">
    <citation type="submission" date="2020-08" db="EMBL/GenBank/DDBJ databases">
        <title>Genomic Encyclopedia of Type Strains, Phase IV (KMG-IV): sequencing the most valuable type-strain genomes for metagenomic binning, comparative biology and taxonomic classification.</title>
        <authorList>
            <person name="Goeker M."/>
        </authorList>
    </citation>
    <scope>NUCLEOTIDE SEQUENCE [LARGE SCALE GENOMIC DNA]</scope>
    <source>
        <strain evidence="10 11">DSM 21793</strain>
    </source>
</reference>
<sequence>MAARRTPQESKAIVEWLFENSREVMFVIGADKRFKLVNPTFERETGWTEAEVVGQYARDFIHPGEEASIESHLQRLRDQGYSDHASRIRAKDGGWRWFEGRAQLLPNGEMIGVVRNATRERELDARLVAAERTGQLLSQAAGIGTWSYEPGDDRIEWSQDILNLTGYRDDEIDDIDKVGAVLHPDDALVVRTAVMEGILYGKGGSLEHRLKDKTGGWTHWRNTFRTEARPGGEYALRGVMQDITELVQARDGAVRGKQQMLQLVEGAPFAVAMFDRRLRYLVMSGAWRQMFTRQDKEQIGLTLAQSFPRAPKRLVNAMQRALDGEIVARNEDRINDIDDVRRWVRWQARPWRDAKGRVQGVVCYVDDVTPLTQARREAEVNARRLKLALTAADAGVYEIDHVQKTFWASPEFERMLGKDIRGYEDAQTLQFPRFHPDDLDHVRQSFRDIRDGNRAPGAAFEARAIGPTGEERWIRVFHHLSTDRQGRWLKGVGLVQDFDQRKRQELDLIAAQRAAQAAGEAKAAFLANMSHEIRTPMNGVMGVLHLLKAETLSDEGRRMLDEALSCGQMLAELLNDVIDFSKIEAGRLEMAPEAVDPRALIEGVARLLRPQAEAKHLKLVVDVDPAVGWVVSDPVRLRQALFNLVGNAVKFTLKGQVTIRARLRPGPVTQMLRLEIADTGVGIPEAVQPRIFQRFDQGDASTTRKFGGSGLGLSITQKLAQMMGGGVGFASTEGVGSVFWLEVSAAPSEPAVAAEETTDDWLNGLRVLVVEDNPTNRMIATKLLERLGADVETAADGYLGVEAAARAAFDLILMDVQMPGIDGLEAARRIRAIGGAVAATPIVALTANVLAHQRAAYLEAGMDGVVGKPISPAALLSEIARLAERDADETTIDAAAVA</sequence>
<dbReference type="Gene3D" id="3.30.565.10">
    <property type="entry name" value="Histidine kinase-like ATPase, C-terminal domain"/>
    <property type="match status" value="1"/>
</dbReference>